<dbReference type="CDD" id="cd17920">
    <property type="entry name" value="DEXHc_RecQ"/>
    <property type="match status" value="1"/>
</dbReference>
<dbReference type="GO" id="GO:0043138">
    <property type="term" value="F:3'-5' DNA helicase activity"/>
    <property type="evidence" value="ECO:0007669"/>
    <property type="project" value="UniProtKB-EC"/>
</dbReference>
<dbReference type="InterPro" id="IPR027417">
    <property type="entry name" value="P-loop_NTPase"/>
</dbReference>
<evidence type="ECO:0000259" key="9">
    <source>
        <dbReference type="PROSITE" id="PS51192"/>
    </source>
</evidence>
<keyword evidence="4 7" id="KW-0347">Helicase</keyword>
<protein>
    <recommendedName>
        <fullName evidence="7">ATP-dependent DNA helicase</fullName>
        <ecNumber evidence="7">5.6.2.4</ecNumber>
    </recommendedName>
</protein>
<dbReference type="Pfam" id="PF00270">
    <property type="entry name" value="DEAD"/>
    <property type="match status" value="1"/>
</dbReference>
<dbReference type="RefSeq" id="XP_043004592.1">
    <property type="nucleotide sequence ID" value="XM_043160819.1"/>
</dbReference>
<dbReference type="InterPro" id="IPR032284">
    <property type="entry name" value="RecQ_Zn-bd"/>
</dbReference>
<gene>
    <name evidence="11" type="ORF">E1B28_012146</name>
</gene>
<dbReference type="GO" id="GO:0005694">
    <property type="term" value="C:chromosome"/>
    <property type="evidence" value="ECO:0007669"/>
    <property type="project" value="TreeGrafter"/>
</dbReference>
<keyword evidence="2 7" id="KW-0547">Nucleotide-binding</keyword>
<dbReference type="Pfam" id="PF16124">
    <property type="entry name" value="RecQ_Zn_bind"/>
    <property type="match status" value="1"/>
</dbReference>
<dbReference type="PROSITE" id="PS51194">
    <property type="entry name" value="HELICASE_CTER"/>
    <property type="match status" value="1"/>
</dbReference>
<dbReference type="InterPro" id="IPR011545">
    <property type="entry name" value="DEAD/DEAH_box_helicase_dom"/>
</dbReference>
<dbReference type="AlphaFoldDB" id="A0A9P7RQW2"/>
<dbReference type="GO" id="GO:0005524">
    <property type="term" value="F:ATP binding"/>
    <property type="evidence" value="ECO:0007669"/>
    <property type="project" value="UniProtKB-KW"/>
</dbReference>
<dbReference type="Pfam" id="PF00271">
    <property type="entry name" value="Helicase_C"/>
    <property type="match status" value="1"/>
</dbReference>
<dbReference type="KEGG" id="more:E1B28_012146"/>
<evidence type="ECO:0000256" key="5">
    <source>
        <dbReference type="ARBA" id="ARBA00022840"/>
    </source>
</evidence>
<proteinExistence type="inferred from homology"/>
<evidence type="ECO:0000256" key="4">
    <source>
        <dbReference type="ARBA" id="ARBA00022806"/>
    </source>
</evidence>
<keyword evidence="12" id="KW-1185">Reference proteome</keyword>
<feature type="region of interest" description="Disordered" evidence="8">
    <location>
        <begin position="623"/>
        <end position="645"/>
    </location>
</feature>
<feature type="domain" description="Helicase C-terminal" evidence="10">
    <location>
        <begin position="269"/>
        <end position="431"/>
    </location>
</feature>
<comment type="catalytic activity">
    <reaction evidence="7">
        <text>ATP + H2O = ADP + phosphate + H(+)</text>
        <dbReference type="Rhea" id="RHEA:13065"/>
        <dbReference type="ChEBI" id="CHEBI:15377"/>
        <dbReference type="ChEBI" id="CHEBI:15378"/>
        <dbReference type="ChEBI" id="CHEBI:30616"/>
        <dbReference type="ChEBI" id="CHEBI:43474"/>
        <dbReference type="ChEBI" id="CHEBI:456216"/>
    </reaction>
</comment>
<dbReference type="GO" id="GO:0003676">
    <property type="term" value="F:nucleic acid binding"/>
    <property type="evidence" value="ECO:0007669"/>
    <property type="project" value="InterPro"/>
</dbReference>
<evidence type="ECO:0000256" key="7">
    <source>
        <dbReference type="RuleBase" id="RU364117"/>
    </source>
</evidence>
<evidence type="ECO:0000313" key="12">
    <source>
        <dbReference type="Proteomes" id="UP001049176"/>
    </source>
</evidence>
<dbReference type="PANTHER" id="PTHR13710">
    <property type="entry name" value="DNA HELICASE RECQ FAMILY MEMBER"/>
    <property type="match status" value="1"/>
</dbReference>
<dbReference type="SMART" id="SM00490">
    <property type="entry name" value="HELICc"/>
    <property type="match status" value="1"/>
</dbReference>
<sequence length="796" mass="88363">MFSDFESTAGSDFRRTTESGPPAQSTSGTPMSESSKLQIDACYRVLLETFGHPSYKGKQKEIVEAAVLGYDVFVLAPTGMGKSLCFQIPAASAKTGITIVVSPLLALMKNQLQSLREKGIPVVSLTSETPQHEREQVVQDLLSGNPKYRLLYVTPERMGTGEFLRQLRVVYQHQRLNRLVVDEAHCISEWGHGFRGDYRKLGLFREKFPIVPIMALTATATPAVQDDIVRSLHMDKEKLFKVTHPFNRSNLFYEVRYASNPTHGTQMSEIHDYISTLHRRRGKVSSGIIYCRTRATCNDLAAYLRGRGMSVRPYHKGIAAATLDKTLAEWTKPGGSAEGGIDAVVATIAFGLGIDKGDVRYIIHYDLPKSFEGYYQETGRAGRNGSPAKCVLYYSREDVVQVRRWVSDSHTHRVMTAEHVNGPPPSQRSLSSLTELVKFAENTDLCRHVSICRYFGETIDTHDSEVTKTYCNMMCDVCKYPERTRIRKQVLSSKDLASSQASFAPSFGGDDDDNDSLGGNIRHRAEGKTGWGSLNREGVQSVERELGNASSSRLRATGSMASSKRAAVEVLIKPGGGSEAKKPKVRESFAPPLVTKPFNSASSLKKPFKSPFLKMTTPLEKSSVANTRTYQDQSTTIPQPESPPLPLNLNKFARSQSPKECIATNTNLDGLEHLKDIDVEPEEAGSTKIQIDSRRQGMMSLLRALHTAFSQQSSLWSWFESSPPRDKKKAVIFFAQVARDLEYSAFTFCSTSDGYQERIRVKIRTIAELGNVVASGRDATEDENMSEVVQSVKNVL</sequence>
<dbReference type="Proteomes" id="UP001049176">
    <property type="component" value="Chromosome 8"/>
</dbReference>
<dbReference type="GO" id="GO:0005737">
    <property type="term" value="C:cytoplasm"/>
    <property type="evidence" value="ECO:0007669"/>
    <property type="project" value="TreeGrafter"/>
</dbReference>
<evidence type="ECO:0000256" key="2">
    <source>
        <dbReference type="ARBA" id="ARBA00022741"/>
    </source>
</evidence>
<keyword evidence="3 7" id="KW-0378">Hydrolase</keyword>
<dbReference type="SUPFAM" id="SSF52540">
    <property type="entry name" value="P-loop containing nucleoside triphosphate hydrolases"/>
    <property type="match status" value="1"/>
</dbReference>
<feature type="domain" description="Helicase ATP-binding" evidence="9">
    <location>
        <begin position="63"/>
        <end position="238"/>
    </location>
</feature>
<accession>A0A9P7RQW2</accession>
<comment type="subcellular location">
    <subcellularLocation>
        <location evidence="7">Nucleus</location>
    </subcellularLocation>
</comment>
<dbReference type="OrthoDB" id="10261556at2759"/>
<dbReference type="GO" id="GO:0016787">
    <property type="term" value="F:hydrolase activity"/>
    <property type="evidence" value="ECO:0007669"/>
    <property type="project" value="UniProtKB-KW"/>
</dbReference>
<dbReference type="GO" id="GO:0005634">
    <property type="term" value="C:nucleus"/>
    <property type="evidence" value="ECO:0007669"/>
    <property type="project" value="UniProtKB-SubCell"/>
</dbReference>
<dbReference type="NCBIfam" id="TIGR00614">
    <property type="entry name" value="recQ_fam"/>
    <property type="match status" value="1"/>
</dbReference>
<keyword evidence="7" id="KW-0539">Nucleus</keyword>
<dbReference type="GO" id="GO:0000724">
    <property type="term" value="P:double-strand break repair via homologous recombination"/>
    <property type="evidence" value="ECO:0007669"/>
    <property type="project" value="TreeGrafter"/>
</dbReference>
<evidence type="ECO:0000313" key="11">
    <source>
        <dbReference type="EMBL" id="KAG7088121.1"/>
    </source>
</evidence>
<comment type="catalytic activity">
    <reaction evidence="6 7">
        <text>Couples ATP hydrolysis with the unwinding of duplex DNA by translocating in the 3'-5' direction.</text>
        <dbReference type="EC" id="5.6.2.4"/>
    </reaction>
</comment>
<dbReference type="GeneID" id="66081221"/>
<dbReference type="EMBL" id="CM032188">
    <property type="protein sequence ID" value="KAG7088121.1"/>
    <property type="molecule type" value="Genomic_DNA"/>
</dbReference>
<dbReference type="InterPro" id="IPR001650">
    <property type="entry name" value="Helicase_C-like"/>
</dbReference>
<dbReference type="GO" id="GO:0009378">
    <property type="term" value="F:four-way junction helicase activity"/>
    <property type="evidence" value="ECO:0007669"/>
    <property type="project" value="TreeGrafter"/>
</dbReference>
<reference evidence="11" key="1">
    <citation type="journal article" date="2021" name="Genome Biol. Evol.">
        <title>The assembled and annotated genome of the fairy-ring fungus Marasmius oreades.</title>
        <authorList>
            <person name="Hiltunen M."/>
            <person name="Ament-Velasquez S.L."/>
            <person name="Johannesson H."/>
        </authorList>
    </citation>
    <scope>NUCLEOTIDE SEQUENCE</scope>
    <source>
        <strain evidence="11">03SP1</strain>
    </source>
</reference>
<keyword evidence="5 7" id="KW-0067">ATP-binding</keyword>
<name>A0A9P7RQW2_9AGAR</name>
<dbReference type="FunFam" id="3.40.50.300:FF:001389">
    <property type="entry name" value="ATP-dependent DNA helicase RecQ"/>
    <property type="match status" value="1"/>
</dbReference>
<evidence type="ECO:0000259" key="10">
    <source>
        <dbReference type="PROSITE" id="PS51194"/>
    </source>
</evidence>
<dbReference type="InterPro" id="IPR004589">
    <property type="entry name" value="DNA_helicase_ATP-dep_RecQ"/>
</dbReference>
<feature type="compositionally biased region" description="Polar residues" evidence="8">
    <location>
        <begin position="18"/>
        <end position="35"/>
    </location>
</feature>
<evidence type="ECO:0000256" key="8">
    <source>
        <dbReference type="SAM" id="MobiDB-lite"/>
    </source>
</evidence>
<comment type="caution">
    <text evidence="11">The sequence shown here is derived from an EMBL/GenBank/DDBJ whole genome shotgun (WGS) entry which is preliminary data.</text>
</comment>
<feature type="region of interest" description="Disordered" evidence="8">
    <location>
        <begin position="502"/>
        <end position="536"/>
    </location>
</feature>
<comment type="similarity">
    <text evidence="1 7">Belongs to the helicase family. RecQ subfamily.</text>
</comment>
<dbReference type="PANTHER" id="PTHR13710:SF152">
    <property type="entry name" value="ATP-DEPENDENT DNA HELICASE Q5"/>
    <property type="match status" value="1"/>
</dbReference>
<dbReference type="EC" id="5.6.2.4" evidence="7"/>
<dbReference type="InterPro" id="IPR014001">
    <property type="entry name" value="Helicase_ATP-bd"/>
</dbReference>
<dbReference type="PROSITE" id="PS51192">
    <property type="entry name" value="HELICASE_ATP_BIND_1"/>
    <property type="match status" value="1"/>
</dbReference>
<feature type="compositionally biased region" description="Polar residues" evidence="8">
    <location>
        <begin position="623"/>
        <end position="639"/>
    </location>
</feature>
<dbReference type="SMART" id="SM00487">
    <property type="entry name" value="DEXDc"/>
    <property type="match status" value="1"/>
</dbReference>
<evidence type="ECO:0000256" key="6">
    <source>
        <dbReference type="ARBA" id="ARBA00034617"/>
    </source>
</evidence>
<feature type="region of interest" description="Disordered" evidence="8">
    <location>
        <begin position="1"/>
        <end position="35"/>
    </location>
</feature>
<organism evidence="11 12">
    <name type="scientific">Marasmius oreades</name>
    <name type="common">fairy-ring Marasmius</name>
    <dbReference type="NCBI Taxonomy" id="181124"/>
    <lineage>
        <taxon>Eukaryota</taxon>
        <taxon>Fungi</taxon>
        <taxon>Dikarya</taxon>
        <taxon>Basidiomycota</taxon>
        <taxon>Agaricomycotina</taxon>
        <taxon>Agaricomycetes</taxon>
        <taxon>Agaricomycetidae</taxon>
        <taxon>Agaricales</taxon>
        <taxon>Marasmiineae</taxon>
        <taxon>Marasmiaceae</taxon>
        <taxon>Marasmius</taxon>
    </lineage>
</organism>
<evidence type="ECO:0000256" key="1">
    <source>
        <dbReference type="ARBA" id="ARBA00005446"/>
    </source>
</evidence>
<dbReference type="Gene3D" id="3.40.50.300">
    <property type="entry name" value="P-loop containing nucleotide triphosphate hydrolases"/>
    <property type="match status" value="2"/>
</dbReference>
<evidence type="ECO:0000256" key="3">
    <source>
        <dbReference type="ARBA" id="ARBA00022801"/>
    </source>
</evidence>
<feature type="compositionally biased region" description="Polar residues" evidence="8">
    <location>
        <begin position="1"/>
        <end position="10"/>
    </location>
</feature>